<dbReference type="VEuPathDB" id="FungiDB:ASPVEDRAFT_150706"/>
<dbReference type="Pfam" id="PF00172">
    <property type="entry name" value="Zn_clus"/>
    <property type="match status" value="1"/>
</dbReference>
<dbReference type="PROSITE" id="PS00463">
    <property type="entry name" value="ZN2_CY6_FUNGAL_1"/>
    <property type="match status" value="1"/>
</dbReference>
<proteinExistence type="predicted"/>
<dbReference type="GO" id="GO:0045944">
    <property type="term" value="P:positive regulation of transcription by RNA polymerase II"/>
    <property type="evidence" value="ECO:0007669"/>
    <property type="project" value="TreeGrafter"/>
</dbReference>
<gene>
    <name evidence="9" type="ORF">ASPVEDRAFT_150706</name>
</gene>
<dbReference type="GeneID" id="63723760"/>
<dbReference type="PANTHER" id="PTHR47540:SF2">
    <property type="entry name" value="ZN(II)2CYS6 TRANSCRIPTION FACTOR (EUROFUNG)"/>
    <property type="match status" value="1"/>
</dbReference>
<dbReference type="EMBL" id="KV878128">
    <property type="protein sequence ID" value="OJJ01968.1"/>
    <property type="molecule type" value="Genomic_DNA"/>
</dbReference>
<dbReference type="Pfam" id="PF04082">
    <property type="entry name" value="Fungal_trans"/>
    <property type="match status" value="1"/>
</dbReference>
<dbReference type="SUPFAM" id="SSF57701">
    <property type="entry name" value="Zn2/Cys6 DNA-binding domain"/>
    <property type="match status" value="1"/>
</dbReference>
<dbReference type="Proteomes" id="UP000184073">
    <property type="component" value="Unassembled WGS sequence"/>
</dbReference>
<dbReference type="CDD" id="cd00067">
    <property type="entry name" value="GAL4"/>
    <property type="match status" value="1"/>
</dbReference>
<dbReference type="InterPro" id="IPR001138">
    <property type="entry name" value="Zn2Cys6_DnaBD"/>
</dbReference>
<dbReference type="GO" id="GO:0008270">
    <property type="term" value="F:zinc ion binding"/>
    <property type="evidence" value="ECO:0007669"/>
    <property type="project" value="InterPro"/>
</dbReference>
<feature type="region of interest" description="Disordered" evidence="7">
    <location>
        <begin position="1"/>
        <end position="48"/>
    </location>
</feature>
<dbReference type="PROSITE" id="PS50048">
    <property type="entry name" value="ZN2_CY6_FUNGAL_2"/>
    <property type="match status" value="1"/>
</dbReference>
<dbReference type="OrthoDB" id="6486656at2759"/>
<feature type="compositionally biased region" description="Low complexity" evidence="7">
    <location>
        <begin position="35"/>
        <end position="44"/>
    </location>
</feature>
<evidence type="ECO:0000256" key="6">
    <source>
        <dbReference type="ARBA" id="ARBA00023242"/>
    </source>
</evidence>
<evidence type="ECO:0000256" key="4">
    <source>
        <dbReference type="ARBA" id="ARBA00023125"/>
    </source>
</evidence>
<reference evidence="10" key="1">
    <citation type="journal article" date="2017" name="Genome Biol.">
        <title>Comparative genomics reveals high biological diversity and specific adaptations in the industrially and medically important fungal genus Aspergillus.</title>
        <authorList>
            <person name="de Vries R.P."/>
            <person name="Riley R."/>
            <person name="Wiebenga A."/>
            <person name="Aguilar-Osorio G."/>
            <person name="Amillis S."/>
            <person name="Uchima C.A."/>
            <person name="Anderluh G."/>
            <person name="Asadollahi M."/>
            <person name="Askin M."/>
            <person name="Barry K."/>
            <person name="Battaglia E."/>
            <person name="Bayram O."/>
            <person name="Benocci T."/>
            <person name="Braus-Stromeyer S.A."/>
            <person name="Caldana C."/>
            <person name="Canovas D."/>
            <person name="Cerqueira G.C."/>
            <person name="Chen F."/>
            <person name="Chen W."/>
            <person name="Choi C."/>
            <person name="Clum A."/>
            <person name="Dos Santos R.A."/>
            <person name="Damasio A.R."/>
            <person name="Diallinas G."/>
            <person name="Emri T."/>
            <person name="Fekete E."/>
            <person name="Flipphi M."/>
            <person name="Freyberg S."/>
            <person name="Gallo A."/>
            <person name="Gournas C."/>
            <person name="Habgood R."/>
            <person name="Hainaut M."/>
            <person name="Harispe M.L."/>
            <person name="Henrissat B."/>
            <person name="Hilden K.S."/>
            <person name="Hope R."/>
            <person name="Hossain A."/>
            <person name="Karabika E."/>
            <person name="Karaffa L."/>
            <person name="Karanyi Z."/>
            <person name="Krasevec N."/>
            <person name="Kuo A."/>
            <person name="Kusch H."/>
            <person name="LaButti K."/>
            <person name="Lagendijk E.L."/>
            <person name="Lapidus A."/>
            <person name="Levasseur A."/>
            <person name="Lindquist E."/>
            <person name="Lipzen A."/>
            <person name="Logrieco A.F."/>
            <person name="MacCabe A."/>
            <person name="Maekelae M.R."/>
            <person name="Malavazi I."/>
            <person name="Melin P."/>
            <person name="Meyer V."/>
            <person name="Mielnichuk N."/>
            <person name="Miskei M."/>
            <person name="Molnar A.P."/>
            <person name="Mule G."/>
            <person name="Ngan C.Y."/>
            <person name="Orejas M."/>
            <person name="Orosz E."/>
            <person name="Ouedraogo J.P."/>
            <person name="Overkamp K.M."/>
            <person name="Park H.-S."/>
            <person name="Perrone G."/>
            <person name="Piumi F."/>
            <person name="Punt P.J."/>
            <person name="Ram A.F."/>
            <person name="Ramon A."/>
            <person name="Rauscher S."/>
            <person name="Record E."/>
            <person name="Riano-Pachon D.M."/>
            <person name="Robert V."/>
            <person name="Roehrig J."/>
            <person name="Ruller R."/>
            <person name="Salamov A."/>
            <person name="Salih N.S."/>
            <person name="Samson R.A."/>
            <person name="Sandor E."/>
            <person name="Sanguinetti M."/>
            <person name="Schuetze T."/>
            <person name="Sepcic K."/>
            <person name="Shelest E."/>
            <person name="Sherlock G."/>
            <person name="Sophianopoulou V."/>
            <person name="Squina F.M."/>
            <person name="Sun H."/>
            <person name="Susca A."/>
            <person name="Todd R.B."/>
            <person name="Tsang A."/>
            <person name="Unkles S.E."/>
            <person name="van de Wiele N."/>
            <person name="van Rossen-Uffink D."/>
            <person name="Oliveira J.V."/>
            <person name="Vesth T.C."/>
            <person name="Visser J."/>
            <person name="Yu J.-H."/>
            <person name="Zhou M."/>
            <person name="Andersen M.R."/>
            <person name="Archer D.B."/>
            <person name="Baker S.E."/>
            <person name="Benoit I."/>
            <person name="Brakhage A.A."/>
            <person name="Braus G.H."/>
            <person name="Fischer R."/>
            <person name="Frisvad J.C."/>
            <person name="Goldman G.H."/>
            <person name="Houbraken J."/>
            <person name="Oakley B."/>
            <person name="Pocsi I."/>
            <person name="Scazzocchio C."/>
            <person name="Seiboth B."/>
            <person name="vanKuyk P.A."/>
            <person name="Wortman J."/>
            <person name="Dyer P.S."/>
            <person name="Grigoriev I.V."/>
        </authorList>
    </citation>
    <scope>NUCLEOTIDE SEQUENCE [LARGE SCALE GENOMIC DNA]</scope>
    <source>
        <strain evidence="10">CBS 583.65</strain>
    </source>
</reference>
<dbReference type="AlphaFoldDB" id="A0A1L9PKA1"/>
<evidence type="ECO:0000256" key="7">
    <source>
        <dbReference type="SAM" id="MobiDB-lite"/>
    </source>
</evidence>
<accession>A0A1L9PKA1</accession>
<dbReference type="GO" id="GO:0043565">
    <property type="term" value="F:sequence-specific DNA binding"/>
    <property type="evidence" value="ECO:0007669"/>
    <property type="project" value="TreeGrafter"/>
</dbReference>
<evidence type="ECO:0000259" key="8">
    <source>
        <dbReference type="PROSITE" id="PS50048"/>
    </source>
</evidence>
<feature type="compositionally biased region" description="Polar residues" evidence="7">
    <location>
        <begin position="108"/>
        <end position="126"/>
    </location>
</feature>
<keyword evidence="5" id="KW-0804">Transcription</keyword>
<dbReference type="GO" id="GO:0005634">
    <property type="term" value="C:nucleus"/>
    <property type="evidence" value="ECO:0007669"/>
    <property type="project" value="UniProtKB-SubCell"/>
</dbReference>
<dbReference type="GO" id="GO:0006351">
    <property type="term" value="P:DNA-templated transcription"/>
    <property type="evidence" value="ECO:0007669"/>
    <property type="project" value="InterPro"/>
</dbReference>
<evidence type="ECO:0000313" key="9">
    <source>
        <dbReference type="EMBL" id="OJJ01968.1"/>
    </source>
</evidence>
<organism evidence="9 10">
    <name type="scientific">Aspergillus versicolor CBS 583.65</name>
    <dbReference type="NCBI Taxonomy" id="1036611"/>
    <lineage>
        <taxon>Eukaryota</taxon>
        <taxon>Fungi</taxon>
        <taxon>Dikarya</taxon>
        <taxon>Ascomycota</taxon>
        <taxon>Pezizomycotina</taxon>
        <taxon>Eurotiomycetes</taxon>
        <taxon>Eurotiomycetidae</taxon>
        <taxon>Eurotiales</taxon>
        <taxon>Aspergillaceae</taxon>
        <taxon>Aspergillus</taxon>
        <taxon>Aspergillus subgen. Nidulantes</taxon>
    </lineage>
</organism>
<comment type="subcellular location">
    <subcellularLocation>
        <location evidence="1">Nucleus</location>
    </subcellularLocation>
</comment>
<name>A0A1L9PKA1_ASPVE</name>
<keyword evidence="4" id="KW-0238">DNA-binding</keyword>
<dbReference type="CDD" id="cd12148">
    <property type="entry name" value="fungal_TF_MHR"/>
    <property type="match status" value="1"/>
</dbReference>
<evidence type="ECO:0000313" key="10">
    <source>
        <dbReference type="Proteomes" id="UP000184073"/>
    </source>
</evidence>
<sequence>MEAEHSPLRIVPYHSPSHANPRGRSSWKRPRQSRGSRGSTGSTTKIRTACTACREKKTRCSGHKPCVRCQQQGQACQYMSTASNSDDDPRMPQPAISRHLSPSRHSEAPNSSIPEPQTHSPAQHNPTLEEPPQEDQYGHYHGSASGFAFLQSVKDRLASLPSMSLDFSDYPLAVPGKRPGILPPKAIADTIMRDYFDFGLTTSRFVHEPTLRMAYERLYSTQGDDSLTQDEIALVYMVLAMGSHYSQTNNTFCGFSASLQFFDMARQEIERESTKVTLSSLQTRLLMIHYLLNHSRMHDAWSSFGIIVRQAQALGLHRLSTGRPSNYVDHDIFGRPCALHDDDIDQEECALVNDDDVSISECRVHDSADTSFCTAAALIHYARLAQILGMVLREFYSPRRRNHSLYSLQAAALDLQGRLLSWQRSLPAYLNYLSLPPPAMSTMIQRQMCTLKLTFAHTSLLLYRPFMLYSIRANAQIPHDLEVWFRKCGDLSVEAANLVVAECQYLYERGLFSRVFWFVNYAQFAAIGTLYMHSCLGPDPRNVREVADNALAQFPVGVEGDLIGQRYLEILKELQELTLGFSLLDVGPNSALLESIPKELSIFDDLLMNYGDPWGTGLGPWTNTDNDELPQLES</sequence>
<dbReference type="RefSeq" id="XP_040667730.1">
    <property type="nucleotide sequence ID" value="XM_040808249.1"/>
</dbReference>
<dbReference type="SMART" id="SM00066">
    <property type="entry name" value="GAL4"/>
    <property type="match status" value="1"/>
</dbReference>
<keyword evidence="2" id="KW-0479">Metal-binding</keyword>
<evidence type="ECO:0000256" key="5">
    <source>
        <dbReference type="ARBA" id="ARBA00023163"/>
    </source>
</evidence>
<dbReference type="InterPro" id="IPR051711">
    <property type="entry name" value="Stress_Response_Reg"/>
</dbReference>
<protein>
    <recommendedName>
        <fullName evidence="8">Zn(2)-C6 fungal-type domain-containing protein</fullName>
    </recommendedName>
</protein>
<dbReference type="InterPro" id="IPR036864">
    <property type="entry name" value="Zn2-C6_fun-type_DNA-bd_sf"/>
</dbReference>
<feature type="domain" description="Zn(2)-C6 fungal-type" evidence="8">
    <location>
        <begin position="49"/>
        <end position="78"/>
    </location>
</feature>
<dbReference type="InterPro" id="IPR007219">
    <property type="entry name" value="XnlR_reg_dom"/>
</dbReference>
<feature type="region of interest" description="Disordered" evidence="7">
    <location>
        <begin position="80"/>
        <end position="141"/>
    </location>
</feature>
<dbReference type="PANTHER" id="PTHR47540">
    <property type="entry name" value="THIAMINE REPRESSIBLE GENES REGULATORY PROTEIN THI5"/>
    <property type="match status" value="1"/>
</dbReference>
<keyword evidence="6" id="KW-0539">Nucleus</keyword>
<dbReference type="GO" id="GO:0000981">
    <property type="term" value="F:DNA-binding transcription factor activity, RNA polymerase II-specific"/>
    <property type="evidence" value="ECO:0007669"/>
    <property type="project" value="InterPro"/>
</dbReference>
<keyword evidence="10" id="KW-1185">Reference proteome</keyword>
<dbReference type="Gene3D" id="4.10.240.10">
    <property type="entry name" value="Zn(2)-C6 fungal-type DNA-binding domain"/>
    <property type="match status" value="1"/>
</dbReference>
<evidence type="ECO:0000256" key="3">
    <source>
        <dbReference type="ARBA" id="ARBA00023015"/>
    </source>
</evidence>
<evidence type="ECO:0000256" key="2">
    <source>
        <dbReference type="ARBA" id="ARBA00022723"/>
    </source>
</evidence>
<keyword evidence="3" id="KW-0805">Transcription regulation</keyword>
<evidence type="ECO:0000256" key="1">
    <source>
        <dbReference type="ARBA" id="ARBA00004123"/>
    </source>
</evidence>
<feature type="compositionally biased region" description="Basic residues" evidence="7">
    <location>
        <begin position="25"/>
        <end position="34"/>
    </location>
</feature>